<name>A0A2W5KG58_ANCNO</name>
<evidence type="ECO:0000313" key="9">
    <source>
        <dbReference type="EMBL" id="PZQ14438.1"/>
    </source>
</evidence>
<dbReference type="PANTHER" id="PTHR30287">
    <property type="entry name" value="MEMBRANE COMPONENT OF PREDICTED ABC SUPERFAMILY METABOLITE UPTAKE TRANSPORTER"/>
    <property type="match status" value="1"/>
</dbReference>
<evidence type="ECO:0000256" key="7">
    <source>
        <dbReference type="SAM" id="Phobius"/>
    </source>
</evidence>
<feature type="region of interest" description="Disordered" evidence="6">
    <location>
        <begin position="1"/>
        <end position="24"/>
    </location>
</feature>
<evidence type="ECO:0000259" key="8">
    <source>
        <dbReference type="Pfam" id="PF02687"/>
    </source>
</evidence>
<feature type="transmembrane region" description="Helical" evidence="7">
    <location>
        <begin position="808"/>
        <end position="831"/>
    </location>
</feature>
<evidence type="ECO:0000256" key="5">
    <source>
        <dbReference type="ARBA" id="ARBA00023136"/>
    </source>
</evidence>
<dbReference type="AlphaFoldDB" id="A0A2W5KG58"/>
<feature type="transmembrane region" description="Helical" evidence="7">
    <location>
        <begin position="763"/>
        <end position="787"/>
    </location>
</feature>
<comment type="subcellular location">
    <subcellularLocation>
        <location evidence="1">Cell membrane</location>
        <topology evidence="1">Multi-pass membrane protein</topology>
    </subcellularLocation>
</comment>
<feature type="transmembrane region" description="Helical" evidence="7">
    <location>
        <begin position="518"/>
        <end position="541"/>
    </location>
</feature>
<dbReference type="Pfam" id="PF02687">
    <property type="entry name" value="FtsX"/>
    <property type="match status" value="2"/>
</dbReference>
<feature type="domain" description="ABC3 transporter permease C-terminal" evidence="8">
    <location>
        <begin position="767"/>
        <end position="879"/>
    </location>
</feature>
<keyword evidence="9" id="KW-0808">Transferase</keyword>
<feature type="domain" description="ABC3 transporter permease C-terminal" evidence="8">
    <location>
        <begin position="308"/>
        <end position="421"/>
    </location>
</feature>
<protein>
    <submittedName>
        <fullName evidence="9">Glycosyl transferase family 1</fullName>
    </submittedName>
</protein>
<organism evidence="9 10">
    <name type="scientific">Ancylobacter novellus</name>
    <name type="common">Thiobacillus novellus</name>
    <dbReference type="NCBI Taxonomy" id="921"/>
    <lineage>
        <taxon>Bacteria</taxon>
        <taxon>Pseudomonadati</taxon>
        <taxon>Pseudomonadota</taxon>
        <taxon>Alphaproteobacteria</taxon>
        <taxon>Hyphomicrobiales</taxon>
        <taxon>Xanthobacteraceae</taxon>
        <taxon>Ancylobacter</taxon>
    </lineage>
</organism>
<sequence length="888" mass="93223">MQPRHPAALGADRAGSGSGGVTNLPHAEAAGAAERKAARANPAKLPVILRVAARELRGGARGFFVFLACLALGVAAIAGVGSLARGLTEGMAREGRAILGGDASFSVHHQEATSEQRALLQSKGRVSEVATLRAMARAPSGDATLVELKAVDRAWPLVGAAVLEPAITMADATAEKDGRFGAVVEPGVLSRFGLKIGDRLSVGTAEFDIRATLAREPDRLSEGIGFGPRMLVSLEALNRSGLIQPGSLVRYSYRVALPVGADGDDAVRALAADVEKQAADAGFSTRTRFNAAPQLERNIGRFTEFLTIVGLTALVVGGVGVANAVAAFVERKRNTIAILKSVGASGRTVFFIHLAEVAALGLVGVAIGLAVGAAIPFAAVAALESALPLPVEAAVYPRELLLALAYGALTALAFAVWPLGRAHDVPVAALFRDEVAPERRFPRPVYVAATVLAALALCWLAVAASYDQRIARTFVVAAAGTFVALRLVAFCIMRLAARAPRPRRTELRLALANVHRPGALTPSVVLSLGLGLVLLVTLTLIDASIRQQLSRELPQKAPAFFFLDIPGSEKDAFSALVHAKEPEAKLDSVPMLRGSFATLKGKPLEEGSVDPEFRWALRGDRGVTFGEEVPEGSRVVEGEWWPKNYSGEPLVSFDQRLGKALGLEIGDEVGVNVLGRVITAKVANFREIDWETLGINFFMVFSPNAFRGAPYMNLATVAFPDGASDEREYALLRDATKAFPSITAIRVKDALTSISAVVENLAFAIRVASGVTLIASVLVLAGALAAGHRRRVYEAVVLKTLGATRGRLIAAFAAEYAILGLVTAVFGLAVGSLAAWGVTTQIMKVGFTFDAVGAALIALGALAATIAIGLIGTWRVLGEKPARHLRSL</sequence>
<reference evidence="9 10" key="1">
    <citation type="submission" date="2017-08" db="EMBL/GenBank/DDBJ databases">
        <title>Infants hospitalized years apart are colonized by the same room-sourced microbial strains.</title>
        <authorList>
            <person name="Brooks B."/>
            <person name="Olm M.R."/>
            <person name="Firek B.A."/>
            <person name="Baker R."/>
            <person name="Thomas B.C."/>
            <person name="Morowitz M.J."/>
            <person name="Banfield J.F."/>
        </authorList>
    </citation>
    <scope>NUCLEOTIDE SEQUENCE [LARGE SCALE GENOMIC DNA]</scope>
    <source>
        <strain evidence="9">S2_005_003_R2_43</strain>
    </source>
</reference>
<evidence type="ECO:0000256" key="2">
    <source>
        <dbReference type="ARBA" id="ARBA00022475"/>
    </source>
</evidence>
<accession>A0A2W5KG58</accession>
<dbReference type="InterPro" id="IPR003838">
    <property type="entry name" value="ABC3_permease_C"/>
</dbReference>
<evidence type="ECO:0000256" key="1">
    <source>
        <dbReference type="ARBA" id="ARBA00004651"/>
    </source>
</evidence>
<comment type="caution">
    <text evidence="9">The sequence shown here is derived from an EMBL/GenBank/DDBJ whole genome shotgun (WGS) entry which is preliminary data.</text>
</comment>
<keyword evidence="5 7" id="KW-0472">Membrane</keyword>
<feature type="transmembrane region" description="Helical" evidence="7">
    <location>
        <begin position="305"/>
        <end position="329"/>
    </location>
</feature>
<dbReference type="GO" id="GO:0016740">
    <property type="term" value="F:transferase activity"/>
    <property type="evidence" value="ECO:0007669"/>
    <property type="project" value="UniProtKB-KW"/>
</dbReference>
<dbReference type="EMBL" id="QFPN01000006">
    <property type="protein sequence ID" value="PZQ14438.1"/>
    <property type="molecule type" value="Genomic_DNA"/>
</dbReference>
<evidence type="ECO:0000313" key="10">
    <source>
        <dbReference type="Proteomes" id="UP000249577"/>
    </source>
</evidence>
<gene>
    <name evidence="9" type="ORF">DI565_13355</name>
</gene>
<dbReference type="InterPro" id="IPR038766">
    <property type="entry name" value="Membrane_comp_ABC_pdt"/>
</dbReference>
<dbReference type="GO" id="GO:0005886">
    <property type="term" value="C:plasma membrane"/>
    <property type="evidence" value="ECO:0007669"/>
    <property type="project" value="UniProtKB-SubCell"/>
</dbReference>
<feature type="transmembrane region" description="Helical" evidence="7">
    <location>
        <begin position="441"/>
        <end position="462"/>
    </location>
</feature>
<evidence type="ECO:0000256" key="6">
    <source>
        <dbReference type="SAM" id="MobiDB-lite"/>
    </source>
</evidence>
<evidence type="ECO:0000256" key="4">
    <source>
        <dbReference type="ARBA" id="ARBA00022989"/>
    </source>
</evidence>
<feature type="transmembrane region" description="Helical" evidence="7">
    <location>
        <begin position="63"/>
        <end position="84"/>
    </location>
</feature>
<dbReference type="PANTHER" id="PTHR30287:SF1">
    <property type="entry name" value="INNER MEMBRANE PROTEIN"/>
    <property type="match status" value="1"/>
</dbReference>
<dbReference type="Proteomes" id="UP000249577">
    <property type="component" value="Unassembled WGS sequence"/>
</dbReference>
<keyword evidence="2" id="KW-1003">Cell membrane</keyword>
<keyword evidence="3 7" id="KW-0812">Transmembrane</keyword>
<feature type="transmembrane region" description="Helical" evidence="7">
    <location>
        <begin position="851"/>
        <end position="877"/>
    </location>
</feature>
<proteinExistence type="predicted"/>
<evidence type="ECO:0000256" key="3">
    <source>
        <dbReference type="ARBA" id="ARBA00022692"/>
    </source>
</evidence>
<feature type="transmembrane region" description="Helical" evidence="7">
    <location>
        <begin position="350"/>
        <end position="380"/>
    </location>
</feature>
<keyword evidence="4 7" id="KW-1133">Transmembrane helix</keyword>
<feature type="transmembrane region" description="Helical" evidence="7">
    <location>
        <begin position="474"/>
        <end position="497"/>
    </location>
</feature>
<feature type="transmembrane region" description="Helical" evidence="7">
    <location>
        <begin position="400"/>
        <end position="420"/>
    </location>
</feature>